<reference evidence="1 2" key="1">
    <citation type="submission" date="2021-03" db="EMBL/GenBank/DDBJ databases">
        <title>Comparative genomics of Chinese and international isolates of Escherichia albertii: population structure and evolution of virulence and antimicrobial resistance.</title>
        <authorList>
            <person name="Wang H."/>
            <person name="Xiong Y."/>
            <person name="Luo L."/>
        </authorList>
    </citation>
    <scope>NUCLEOTIDE SEQUENCE [LARGE SCALE GENOMIC DNA]</scope>
    <source>
        <strain evidence="1 2">Sample 165</strain>
    </source>
</reference>
<sequence>MSDAMLAHLIRPTVTQMIPERRPDKAVTPHPALLRSSGATNHVGCDACASYPAYSDSNDAQTYLTYTFGVMYGDFLTFP</sequence>
<gene>
    <name evidence="1" type="ORF">JRC44_22110</name>
</gene>
<evidence type="ECO:0000313" key="2">
    <source>
        <dbReference type="Proteomes" id="UP000663211"/>
    </source>
</evidence>
<accession>A0ABD7E937</accession>
<dbReference type="RefSeq" id="WP_137649210.1">
    <property type="nucleotide sequence ID" value="NZ_CP070292.1"/>
</dbReference>
<name>A0ABD7E937_ESCAL</name>
<dbReference type="Proteomes" id="UP000663211">
    <property type="component" value="Chromosome"/>
</dbReference>
<dbReference type="EMBL" id="CP070296">
    <property type="protein sequence ID" value="QST73387.1"/>
    <property type="molecule type" value="Genomic_DNA"/>
</dbReference>
<evidence type="ECO:0000313" key="1">
    <source>
        <dbReference type="EMBL" id="QST73387.1"/>
    </source>
</evidence>
<dbReference type="AlphaFoldDB" id="A0ABD7E937"/>
<organism evidence="1 2">
    <name type="scientific">Escherichia albertii</name>
    <dbReference type="NCBI Taxonomy" id="208962"/>
    <lineage>
        <taxon>Bacteria</taxon>
        <taxon>Pseudomonadati</taxon>
        <taxon>Pseudomonadota</taxon>
        <taxon>Gammaproteobacteria</taxon>
        <taxon>Enterobacterales</taxon>
        <taxon>Enterobacteriaceae</taxon>
        <taxon>Escherichia</taxon>
    </lineage>
</organism>
<proteinExistence type="predicted"/>
<protein>
    <submittedName>
        <fullName evidence="1">Uncharacterized protein</fullName>
    </submittedName>
</protein>